<protein>
    <submittedName>
        <fullName evidence="1">Protein CBG26501</fullName>
    </submittedName>
</protein>
<dbReference type="RefSeq" id="XP_045100257.1">
    <property type="nucleotide sequence ID" value="XM_045243592.1"/>
</dbReference>
<dbReference type="AlphaFoldDB" id="B6ILB8"/>
<organism evidence="1 2">
    <name type="scientific">Caenorhabditis briggsae</name>
    <dbReference type="NCBI Taxonomy" id="6238"/>
    <lineage>
        <taxon>Eukaryota</taxon>
        <taxon>Metazoa</taxon>
        <taxon>Ecdysozoa</taxon>
        <taxon>Nematoda</taxon>
        <taxon>Chromadorea</taxon>
        <taxon>Rhabditida</taxon>
        <taxon>Rhabditina</taxon>
        <taxon>Rhabditomorpha</taxon>
        <taxon>Rhabditoidea</taxon>
        <taxon>Rhabditidae</taxon>
        <taxon>Peloderinae</taxon>
        <taxon>Caenorhabditis</taxon>
    </lineage>
</organism>
<dbReference type="CTD" id="68917979"/>
<dbReference type="KEGG" id="cbr:CBG_26501"/>
<proteinExistence type="predicted"/>
<reference evidence="1 2" key="1">
    <citation type="journal article" date="2003" name="PLoS Biol.">
        <title>The genome sequence of Caenorhabditis briggsae: a platform for comparative genomics.</title>
        <authorList>
            <person name="Stein L.D."/>
            <person name="Bao Z."/>
            <person name="Blasiar D."/>
            <person name="Blumenthal T."/>
            <person name="Brent M.R."/>
            <person name="Chen N."/>
            <person name="Chinwalla A."/>
            <person name="Clarke L."/>
            <person name="Clee C."/>
            <person name="Coghlan A."/>
            <person name="Coulson A."/>
            <person name="D'Eustachio P."/>
            <person name="Fitch D.H."/>
            <person name="Fulton L.A."/>
            <person name="Fulton R.E."/>
            <person name="Griffiths-Jones S."/>
            <person name="Harris T.W."/>
            <person name="Hillier L.W."/>
            <person name="Kamath R."/>
            <person name="Kuwabara P.E."/>
            <person name="Mardis E.R."/>
            <person name="Marra M.A."/>
            <person name="Miner T.L."/>
            <person name="Minx P."/>
            <person name="Mullikin J.C."/>
            <person name="Plumb R.W."/>
            <person name="Rogers J."/>
            <person name="Schein J.E."/>
            <person name="Sohrmann M."/>
            <person name="Spieth J."/>
            <person name="Stajich J.E."/>
            <person name="Wei C."/>
            <person name="Willey D."/>
            <person name="Wilson R.K."/>
            <person name="Durbin R."/>
            <person name="Waterston R.H."/>
        </authorList>
    </citation>
    <scope>NUCLEOTIDE SEQUENCE [LARGE SCALE GENOMIC DNA]</scope>
    <source>
        <strain evidence="1 2">AF16</strain>
    </source>
</reference>
<keyword evidence="2" id="KW-1185">Reference proteome</keyword>
<reference evidence="1 2" key="2">
    <citation type="journal article" date="2011" name="PLoS Genet.">
        <title>Caenorhabditis briggsae recombinant inbred line genotypes reveal inter-strain incompatibility and the evolution of recombination.</title>
        <authorList>
            <person name="Ross J.A."/>
            <person name="Koboldt D.C."/>
            <person name="Staisch J.E."/>
            <person name="Chamberlin H.M."/>
            <person name="Gupta B.P."/>
            <person name="Miller R.D."/>
            <person name="Baird S.E."/>
            <person name="Haag E.S."/>
        </authorList>
    </citation>
    <scope>NUCLEOTIDE SEQUENCE [LARGE SCALE GENOMIC DNA]</scope>
    <source>
        <strain evidence="1 2">AF16</strain>
    </source>
</reference>
<dbReference type="Proteomes" id="UP000008549">
    <property type="component" value="Unassembled WGS sequence"/>
</dbReference>
<name>B6ILB8_CAEBR</name>
<dbReference type="HOGENOM" id="CLU_2833462_0_0_1"/>
<evidence type="ECO:0000313" key="2">
    <source>
        <dbReference type="Proteomes" id="UP000008549"/>
    </source>
</evidence>
<dbReference type="EMBL" id="HE600934">
    <property type="protein sequence ID" value="CAS00698.1"/>
    <property type="molecule type" value="Genomic_DNA"/>
</dbReference>
<sequence length="66" mass="7788">MNVFTNRREKKNLLDLLGIVKSKGTIRCHPVSRIYFIRRIVKTLEKLKFLGDEKSLNDYVLFFQGS</sequence>
<gene>
    <name evidence="1" type="ORF">CBG26501</name>
    <name evidence="1" type="ORF">CBG_26501</name>
</gene>
<accession>B6ILB8</accession>
<evidence type="ECO:0000313" key="1">
    <source>
        <dbReference type="EMBL" id="CAS00698.1"/>
    </source>
</evidence>
<dbReference type="GeneID" id="68917979"/>
<dbReference type="InParanoid" id="B6ILB8"/>